<gene>
    <name evidence="1" type="ORF">S01H1_42503</name>
</gene>
<accession>X0UNM6</accession>
<comment type="caution">
    <text evidence="1">The sequence shown here is derived from an EMBL/GenBank/DDBJ whole genome shotgun (WGS) entry which is preliminary data.</text>
</comment>
<proteinExistence type="predicted"/>
<evidence type="ECO:0008006" key="2">
    <source>
        <dbReference type="Google" id="ProtNLM"/>
    </source>
</evidence>
<dbReference type="SUPFAM" id="SSF53756">
    <property type="entry name" value="UDP-Glycosyltransferase/glycogen phosphorylase"/>
    <property type="match status" value="1"/>
</dbReference>
<dbReference type="Gene3D" id="3.40.50.2000">
    <property type="entry name" value="Glycogen Phosphorylase B"/>
    <property type="match status" value="1"/>
</dbReference>
<dbReference type="AlphaFoldDB" id="X0UNM6"/>
<reference evidence="1" key="1">
    <citation type="journal article" date="2014" name="Front. Microbiol.">
        <title>High frequency of phylogenetically diverse reductive dehalogenase-homologous genes in deep subseafloor sedimentary metagenomes.</title>
        <authorList>
            <person name="Kawai M."/>
            <person name="Futagami T."/>
            <person name="Toyoda A."/>
            <person name="Takaki Y."/>
            <person name="Nishi S."/>
            <person name="Hori S."/>
            <person name="Arai W."/>
            <person name="Tsubouchi T."/>
            <person name="Morono Y."/>
            <person name="Uchiyama I."/>
            <person name="Ito T."/>
            <person name="Fujiyama A."/>
            <person name="Inagaki F."/>
            <person name="Takami H."/>
        </authorList>
    </citation>
    <scope>NUCLEOTIDE SEQUENCE</scope>
    <source>
        <strain evidence="1">Expedition CK06-06</strain>
    </source>
</reference>
<evidence type="ECO:0000313" key="1">
    <source>
        <dbReference type="EMBL" id="GAG07285.1"/>
    </source>
</evidence>
<organism evidence="1">
    <name type="scientific">marine sediment metagenome</name>
    <dbReference type="NCBI Taxonomy" id="412755"/>
    <lineage>
        <taxon>unclassified sequences</taxon>
        <taxon>metagenomes</taxon>
        <taxon>ecological metagenomes</taxon>
    </lineage>
</organism>
<protein>
    <recommendedName>
        <fullName evidence="2">Glycosyl transferase family 1 domain-containing protein</fullName>
    </recommendedName>
</protein>
<feature type="non-terminal residue" evidence="1">
    <location>
        <position position="1"/>
    </location>
</feature>
<dbReference type="EMBL" id="BARS01027034">
    <property type="protein sequence ID" value="GAG07285.1"/>
    <property type="molecule type" value="Genomic_DNA"/>
</dbReference>
<sequence length="136" mass="16069">AQFKATDLFLWLERLQKLPNTYFLGRKPKERLPHFLFLFNVCLIPYDVSLEFVQGCNPMKLYEYLALGKPVVSTPIEAVKVFSPIVKIANNVVGFEKAIREFLKKEYNKKEEKKRKKIAQENSWEKKVERMWQAVS</sequence>
<name>X0UNM6_9ZZZZ</name>